<dbReference type="InterPro" id="IPR018485">
    <property type="entry name" value="FGGY_C"/>
</dbReference>
<dbReference type="Pfam" id="PF00370">
    <property type="entry name" value="FGGY_N"/>
    <property type="match status" value="1"/>
</dbReference>
<evidence type="ECO:0000256" key="2">
    <source>
        <dbReference type="ARBA" id="ARBA00022679"/>
    </source>
</evidence>
<dbReference type="Pfam" id="PF02782">
    <property type="entry name" value="FGGY_C"/>
    <property type="match status" value="1"/>
</dbReference>
<dbReference type="PROSITE" id="PS00933">
    <property type="entry name" value="FGGY_KINASES_1"/>
    <property type="match status" value="1"/>
</dbReference>
<evidence type="ECO:0000313" key="12">
    <source>
        <dbReference type="Proteomes" id="UP001166402"/>
    </source>
</evidence>
<dbReference type="InterPro" id="IPR018484">
    <property type="entry name" value="FGGY_N"/>
</dbReference>
<comment type="similarity">
    <text evidence="1 8">Belongs to the FGGY kinase family.</text>
</comment>
<evidence type="ECO:0000259" key="10">
    <source>
        <dbReference type="Pfam" id="PF02782"/>
    </source>
</evidence>
<dbReference type="InterPro" id="IPR005999">
    <property type="entry name" value="Glycerol_kin"/>
</dbReference>
<name>A0ABS4NCM8_9THEO</name>
<evidence type="ECO:0000256" key="6">
    <source>
        <dbReference type="ARBA" id="ARBA00022840"/>
    </source>
</evidence>
<protein>
    <recommendedName>
        <fullName evidence="7">ATP:glycerol 3-phosphotransferase</fullName>
    </recommendedName>
</protein>
<dbReference type="CDD" id="cd07769">
    <property type="entry name" value="ASKHA_NBD_FGGY_GK"/>
    <property type="match status" value="1"/>
</dbReference>
<keyword evidence="2 8" id="KW-0808">Transferase</keyword>
<keyword evidence="5" id="KW-0319">Glycerol metabolism</keyword>
<dbReference type="PIRSF" id="PIRSF000538">
    <property type="entry name" value="GlpK"/>
    <property type="match status" value="1"/>
</dbReference>
<dbReference type="InterPro" id="IPR018483">
    <property type="entry name" value="Carb_kinase_FGGY_CS"/>
</dbReference>
<evidence type="ECO:0000259" key="9">
    <source>
        <dbReference type="Pfam" id="PF00370"/>
    </source>
</evidence>
<dbReference type="PANTHER" id="PTHR10196">
    <property type="entry name" value="SUGAR KINASE"/>
    <property type="match status" value="1"/>
</dbReference>
<dbReference type="PANTHER" id="PTHR10196:SF69">
    <property type="entry name" value="GLYCEROL KINASE"/>
    <property type="match status" value="1"/>
</dbReference>
<gene>
    <name evidence="11" type="ORF">J2Z80_000454</name>
</gene>
<feature type="domain" description="Carbohydrate kinase FGGY C-terminal" evidence="10">
    <location>
        <begin position="263"/>
        <end position="448"/>
    </location>
</feature>
<keyword evidence="6" id="KW-0067">ATP-binding</keyword>
<keyword evidence="12" id="KW-1185">Reference proteome</keyword>
<reference evidence="11" key="1">
    <citation type="submission" date="2021-03" db="EMBL/GenBank/DDBJ databases">
        <title>Genomic Encyclopedia of Type Strains, Phase IV (KMG-IV): sequencing the most valuable type-strain genomes for metagenomic binning, comparative biology and taxonomic classification.</title>
        <authorList>
            <person name="Goeker M."/>
        </authorList>
    </citation>
    <scope>NUCLEOTIDE SEQUENCE</scope>
    <source>
        <strain evidence="11">DSM 101588</strain>
    </source>
</reference>
<dbReference type="RefSeq" id="WP_209452919.1">
    <property type="nucleotide sequence ID" value="NZ_JAGGLT010000003.1"/>
</dbReference>
<evidence type="ECO:0000256" key="4">
    <source>
        <dbReference type="ARBA" id="ARBA00022777"/>
    </source>
</evidence>
<evidence type="ECO:0000256" key="8">
    <source>
        <dbReference type="RuleBase" id="RU003733"/>
    </source>
</evidence>
<evidence type="ECO:0000256" key="3">
    <source>
        <dbReference type="ARBA" id="ARBA00022741"/>
    </source>
</evidence>
<evidence type="ECO:0000256" key="7">
    <source>
        <dbReference type="ARBA" id="ARBA00043149"/>
    </source>
</evidence>
<dbReference type="InterPro" id="IPR043129">
    <property type="entry name" value="ATPase_NBD"/>
</dbReference>
<dbReference type="InterPro" id="IPR000577">
    <property type="entry name" value="Carb_kinase_FGGY"/>
</dbReference>
<proteinExistence type="inferred from homology"/>
<dbReference type="PROSITE" id="PS00445">
    <property type="entry name" value="FGGY_KINASES_2"/>
    <property type="match status" value="1"/>
</dbReference>
<dbReference type="SUPFAM" id="SSF53067">
    <property type="entry name" value="Actin-like ATPase domain"/>
    <property type="match status" value="2"/>
</dbReference>
<accession>A0ABS4NCM8</accession>
<dbReference type="Gene3D" id="3.30.420.40">
    <property type="match status" value="2"/>
</dbReference>
<dbReference type="Proteomes" id="UP001166402">
    <property type="component" value="Unassembled WGS sequence"/>
</dbReference>
<dbReference type="NCBIfam" id="TIGR01311">
    <property type="entry name" value="glycerol_kin"/>
    <property type="match status" value="1"/>
</dbReference>
<evidence type="ECO:0000313" key="11">
    <source>
        <dbReference type="EMBL" id="MBP2070954.1"/>
    </source>
</evidence>
<comment type="caution">
    <text evidence="11">The sequence shown here is derived from an EMBL/GenBank/DDBJ whole genome shotgun (WGS) entry which is preliminary data.</text>
</comment>
<sequence length="496" mass="55555">MTDSCIIAIDQSTSGTKAMVVDKYGKVIARSNKEHKQYYPNPGWVEQDPLEIYNNVKIVIRDVINKLNLPSSYIKAISITNQRETVVVWDKETGKPIYNAIVWQCRRTSDMCIWFKKQGVEKLIKSKTGLLLNPYFSATKVKWILDNVEGVREKANRGKLLLGTIDTWLLWNFTNGKVHSTDYTNASRTLLFNIKTLEWDEELLKIFDIPLNMLPKVISSNDVFGYTNCDGILNEEVPITGIIGDSQGALFGQNCFEAGMIKATYGTGSSIMMNVGQNFINAERGLVTSIAWGINKNVEYVLEGIINSTGDTLKWLKDNLGLFKDYNELEKLISNLKSNEGVYLIPAFSGLGIPYWNMGAKAAIVGMTRGVKKEHIVRAALESIAYQIKDAIDIMEEESGIAPKELRVDGGATSNKFLMQFQADLLNINVVKTENEDLSALGSAYMAGLGINLWGSKDEIIKLRGNEYVYSPNLNVKEEMDRLYSGWKNAVKMVLT</sequence>
<feature type="domain" description="Carbohydrate kinase FGGY N-terminal" evidence="9">
    <location>
        <begin position="6"/>
        <end position="252"/>
    </location>
</feature>
<organism evidence="11 12">
    <name type="scientific">Thermoanaerobacterium butyriciformans</name>
    <dbReference type="NCBI Taxonomy" id="1702242"/>
    <lineage>
        <taxon>Bacteria</taxon>
        <taxon>Bacillati</taxon>
        <taxon>Bacillota</taxon>
        <taxon>Clostridia</taxon>
        <taxon>Thermoanaerobacterales</taxon>
        <taxon>Thermoanaerobacteraceae</taxon>
        <taxon>Thermoanaerobacterium</taxon>
    </lineage>
</organism>
<dbReference type="NCBIfam" id="NF000756">
    <property type="entry name" value="PRK00047.1"/>
    <property type="match status" value="1"/>
</dbReference>
<keyword evidence="3" id="KW-0547">Nucleotide-binding</keyword>
<evidence type="ECO:0000256" key="5">
    <source>
        <dbReference type="ARBA" id="ARBA00022798"/>
    </source>
</evidence>
<evidence type="ECO:0000256" key="1">
    <source>
        <dbReference type="ARBA" id="ARBA00009156"/>
    </source>
</evidence>
<dbReference type="GO" id="GO:0004370">
    <property type="term" value="F:glycerol kinase activity"/>
    <property type="evidence" value="ECO:0007669"/>
    <property type="project" value="UniProtKB-EC"/>
</dbReference>
<keyword evidence="4 8" id="KW-0418">Kinase</keyword>
<dbReference type="EMBL" id="JAGGLT010000003">
    <property type="protein sequence ID" value="MBP2070954.1"/>
    <property type="molecule type" value="Genomic_DNA"/>
</dbReference>